<dbReference type="FunFam" id="1.20.1720.10:FF:000022">
    <property type="entry name" value="MFS drug transporter, putative"/>
    <property type="match status" value="1"/>
</dbReference>
<dbReference type="InterPro" id="IPR036259">
    <property type="entry name" value="MFS_trans_sf"/>
</dbReference>
<feature type="transmembrane region" description="Helical" evidence="8">
    <location>
        <begin position="403"/>
        <end position="429"/>
    </location>
</feature>
<comment type="subcellular location">
    <subcellularLocation>
        <location evidence="1">Membrane</location>
        <topology evidence="1">Multi-pass membrane protein</topology>
    </subcellularLocation>
</comment>
<keyword evidence="3" id="KW-0813">Transport</keyword>
<sequence>MTIADRSPEIEACRPSCNDPEAPAEERPLLGNDTDVAWKPPTGFLWIEIAIFTNVFLAGFDGTITASTYALISSEFNAANTASWLTTSYLITSTAFQPVYGRMSDIFGRKPCFYTCTISFLLGCLGCAVAQDIFFLNIMRALTGIGGGGLMTMATIINSDLIPFHNRGMYQAAQNVLHGFGSICGASFGGAIADTIGWRWCFLLQVPVALFALVVGKFVINLPRREVSRSGIQSLWQQVDILGSLLLILGLSIQLVGLSLGGNELPWSNPWIIASLVGSFALLALFIVTEAKTTAVPVIPLRMLRGVQPICIQLANVCVGAAAYAFLFNLPLFFQVVLLDSASKAGARLIIPSLATPVGGLIAGIIMSRWGKLAQIVRIGSFLMFVGNLLVMLLSFRDAGWKYFVYVFPANLGQGMVYPGILFSFLAAFEHGDHAVSASTVYLIRSLGTVWGVAVTSAIVQNTLNSGLSKALSGIPDKWKVKPVEFPFGVTGVIDEIRHSVSAIYDLPPDIQTAARLVYFEGIRRSFALSALLGAIATVAALFVKSKGLQRSSGEA</sequence>
<accession>A0A0U1LY96</accession>
<dbReference type="EMBL" id="CVMT01000004">
    <property type="protein sequence ID" value="CRG88307.1"/>
    <property type="molecule type" value="Genomic_DNA"/>
</dbReference>
<keyword evidence="6 8" id="KW-0472">Membrane</keyword>
<feature type="transmembrane region" description="Helical" evidence="8">
    <location>
        <begin position="141"/>
        <end position="164"/>
    </location>
</feature>
<keyword evidence="11" id="KW-1185">Reference proteome</keyword>
<dbReference type="PANTHER" id="PTHR23501:SF81">
    <property type="entry name" value="VACUOLAR BASIC AMINO ACID TRANSPORTER 2"/>
    <property type="match status" value="1"/>
</dbReference>
<evidence type="ECO:0000256" key="2">
    <source>
        <dbReference type="ARBA" id="ARBA00008335"/>
    </source>
</evidence>
<feature type="region of interest" description="Disordered" evidence="7">
    <location>
        <begin position="1"/>
        <end position="31"/>
    </location>
</feature>
<evidence type="ECO:0000256" key="4">
    <source>
        <dbReference type="ARBA" id="ARBA00022692"/>
    </source>
</evidence>
<feature type="transmembrane region" description="Helical" evidence="8">
    <location>
        <begin position="176"/>
        <end position="196"/>
    </location>
</feature>
<dbReference type="Gene3D" id="1.20.1250.20">
    <property type="entry name" value="MFS general substrate transporter like domains"/>
    <property type="match status" value="2"/>
</dbReference>
<feature type="transmembrane region" description="Helical" evidence="8">
    <location>
        <begin position="241"/>
        <end position="259"/>
    </location>
</feature>
<dbReference type="OMA" id="TATITFM"/>
<keyword evidence="5 8" id="KW-1133">Transmembrane helix</keyword>
<organism evidence="10 11">
    <name type="scientific">Talaromyces islandicus</name>
    <name type="common">Penicillium islandicum</name>
    <dbReference type="NCBI Taxonomy" id="28573"/>
    <lineage>
        <taxon>Eukaryota</taxon>
        <taxon>Fungi</taxon>
        <taxon>Dikarya</taxon>
        <taxon>Ascomycota</taxon>
        <taxon>Pezizomycotina</taxon>
        <taxon>Eurotiomycetes</taxon>
        <taxon>Eurotiomycetidae</taxon>
        <taxon>Eurotiales</taxon>
        <taxon>Trichocomaceae</taxon>
        <taxon>Talaromyces</taxon>
        <taxon>Talaromyces sect. Islandici</taxon>
    </lineage>
</organism>
<feature type="transmembrane region" description="Helical" evidence="8">
    <location>
        <begin position="310"/>
        <end position="334"/>
    </location>
</feature>
<reference evidence="10 11" key="1">
    <citation type="submission" date="2015-04" db="EMBL/GenBank/DDBJ databases">
        <authorList>
            <person name="Syromyatnikov M.Y."/>
            <person name="Popov V.N."/>
        </authorList>
    </citation>
    <scope>NUCLEOTIDE SEQUENCE [LARGE SCALE GENOMIC DNA]</scope>
    <source>
        <strain evidence="10">WF-38-12</strain>
    </source>
</reference>
<dbReference type="Pfam" id="PF07690">
    <property type="entry name" value="MFS_1"/>
    <property type="match status" value="1"/>
</dbReference>
<evidence type="ECO:0000256" key="5">
    <source>
        <dbReference type="ARBA" id="ARBA00022989"/>
    </source>
</evidence>
<dbReference type="Proteomes" id="UP000054383">
    <property type="component" value="Unassembled WGS sequence"/>
</dbReference>
<protein>
    <submittedName>
        <fullName evidence="10">Vacuolar basic amino acid transporter 2</fullName>
    </submittedName>
</protein>
<dbReference type="GO" id="GO:0015174">
    <property type="term" value="F:basic amino acid transmembrane transporter activity"/>
    <property type="evidence" value="ECO:0007669"/>
    <property type="project" value="TreeGrafter"/>
</dbReference>
<name>A0A0U1LY96_TALIS</name>
<evidence type="ECO:0000256" key="3">
    <source>
        <dbReference type="ARBA" id="ARBA00022448"/>
    </source>
</evidence>
<evidence type="ECO:0000259" key="9">
    <source>
        <dbReference type="PROSITE" id="PS50850"/>
    </source>
</evidence>
<dbReference type="AlphaFoldDB" id="A0A0U1LY96"/>
<feature type="transmembrane region" description="Helical" evidence="8">
    <location>
        <begin position="526"/>
        <end position="544"/>
    </location>
</feature>
<feature type="transmembrane region" description="Helical" evidence="8">
    <location>
        <begin position="379"/>
        <end position="397"/>
    </location>
</feature>
<evidence type="ECO:0000256" key="8">
    <source>
        <dbReference type="SAM" id="Phobius"/>
    </source>
</evidence>
<evidence type="ECO:0000256" key="6">
    <source>
        <dbReference type="ARBA" id="ARBA00023136"/>
    </source>
</evidence>
<dbReference type="PANTHER" id="PTHR23501">
    <property type="entry name" value="MAJOR FACILITATOR SUPERFAMILY"/>
    <property type="match status" value="1"/>
</dbReference>
<dbReference type="GO" id="GO:0000329">
    <property type="term" value="C:fungal-type vacuole membrane"/>
    <property type="evidence" value="ECO:0007669"/>
    <property type="project" value="UniProtKB-ARBA"/>
</dbReference>
<gene>
    <name evidence="10" type="ORF">PISL3812_05336</name>
</gene>
<comment type="similarity">
    <text evidence="2">Belongs to the major facilitator superfamily.</text>
</comment>
<dbReference type="CDD" id="cd17502">
    <property type="entry name" value="MFS_Azr1_MDR_like"/>
    <property type="match status" value="1"/>
</dbReference>
<feature type="transmembrane region" description="Helical" evidence="8">
    <location>
        <begin position="441"/>
        <end position="460"/>
    </location>
</feature>
<proteinExistence type="inferred from homology"/>
<dbReference type="InterPro" id="IPR020846">
    <property type="entry name" value="MFS_dom"/>
</dbReference>
<dbReference type="OrthoDB" id="6770063at2759"/>
<dbReference type="InterPro" id="IPR011701">
    <property type="entry name" value="MFS"/>
</dbReference>
<feature type="transmembrane region" description="Helical" evidence="8">
    <location>
        <begin position="271"/>
        <end position="289"/>
    </location>
</feature>
<feature type="transmembrane region" description="Helical" evidence="8">
    <location>
        <begin position="346"/>
        <end position="367"/>
    </location>
</feature>
<dbReference type="FunFam" id="1.20.1250.20:FF:000670">
    <property type="entry name" value="MFS general substrate transporter"/>
    <property type="match status" value="1"/>
</dbReference>
<feature type="transmembrane region" description="Helical" evidence="8">
    <location>
        <begin position="202"/>
        <end position="220"/>
    </location>
</feature>
<feature type="transmembrane region" description="Helical" evidence="8">
    <location>
        <begin position="112"/>
        <end position="135"/>
    </location>
</feature>
<dbReference type="SUPFAM" id="SSF103473">
    <property type="entry name" value="MFS general substrate transporter"/>
    <property type="match status" value="1"/>
</dbReference>
<evidence type="ECO:0000313" key="11">
    <source>
        <dbReference type="Proteomes" id="UP000054383"/>
    </source>
</evidence>
<feature type="compositionally biased region" description="Basic and acidic residues" evidence="7">
    <location>
        <begin position="1"/>
        <end position="12"/>
    </location>
</feature>
<dbReference type="PROSITE" id="PS50850">
    <property type="entry name" value="MFS"/>
    <property type="match status" value="1"/>
</dbReference>
<evidence type="ECO:0000256" key="1">
    <source>
        <dbReference type="ARBA" id="ARBA00004141"/>
    </source>
</evidence>
<evidence type="ECO:0000256" key="7">
    <source>
        <dbReference type="SAM" id="MobiDB-lite"/>
    </source>
</evidence>
<feature type="domain" description="Major facilitator superfamily (MFS) profile" evidence="9">
    <location>
        <begin position="47"/>
        <end position="549"/>
    </location>
</feature>
<evidence type="ECO:0000313" key="10">
    <source>
        <dbReference type="EMBL" id="CRG88307.1"/>
    </source>
</evidence>
<keyword evidence="4 8" id="KW-0812">Transmembrane</keyword>